<evidence type="ECO:0000256" key="4">
    <source>
        <dbReference type="ARBA" id="ARBA00022777"/>
    </source>
</evidence>
<feature type="domain" description="Protein kinase" evidence="6">
    <location>
        <begin position="1"/>
        <end position="110"/>
    </location>
</feature>
<dbReference type="PROSITE" id="PS50011">
    <property type="entry name" value="PROTEIN_KINASE_DOM"/>
    <property type="match status" value="1"/>
</dbReference>
<gene>
    <name evidence="7" type="ORF">ACFL27_00320</name>
</gene>
<evidence type="ECO:0000313" key="8">
    <source>
        <dbReference type="Proteomes" id="UP001594351"/>
    </source>
</evidence>
<proteinExistence type="predicted"/>
<dbReference type="SUPFAM" id="SSF56112">
    <property type="entry name" value="Protein kinase-like (PK-like)"/>
    <property type="match status" value="1"/>
</dbReference>
<evidence type="ECO:0000256" key="3">
    <source>
        <dbReference type="ARBA" id="ARBA00022741"/>
    </source>
</evidence>
<dbReference type="PANTHER" id="PTHR43671">
    <property type="entry name" value="SERINE/THREONINE-PROTEIN KINASE NEK"/>
    <property type="match status" value="1"/>
</dbReference>
<keyword evidence="4" id="KW-0418">Kinase</keyword>
<accession>A0ABV6YQZ5</accession>
<keyword evidence="8" id="KW-1185">Reference proteome</keyword>
<keyword evidence="2" id="KW-0808">Transferase</keyword>
<keyword evidence="5" id="KW-0067">ATP-binding</keyword>
<reference evidence="7 8" key="1">
    <citation type="submission" date="2024-09" db="EMBL/GenBank/DDBJ databases">
        <title>Laminarin stimulates single cell rates of sulfate reduction while oxygen inhibits transcriptomic activity in coastal marine sediment.</title>
        <authorList>
            <person name="Lindsay M."/>
            <person name="Orcutt B."/>
            <person name="Emerson D."/>
            <person name="Stepanauskas R."/>
            <person name="D'Angelo T."/>
        </authorList>
    </citation>
    <scope>NUCLEOTIDE SEQUENCE [LARGE SCALE GENOMIC DNA]</scope>
    <source>
        <strain evidence="7">SAG AM-311-K15</strain>
    </source>
</reference>
<sequence length="110" mass="12659">MGTPFYMSPEQVRGRVDRIDFYSDIWAVGVILYECATLVRPFDADKLQQLGLKILKEEPVLFYTRMMEITRKTMKTRCHIETQGSLRVKCIHQIINDSPSGSGSKQCLND</sequence>
<keyword evidence="3" id="KW-0547">Nucleotide-binding</keyword>
<evidence type="ECO:0000313" key="7">
    <source>
        <dbReference type="EMBL" id="MFC1848627.1"/>
    </source>
</evidence>
<dbReference type="InterPro" id="IPR050660">
    <property type="entry name" value="NEK_Ser/Thr_kinase"/>
</dbReference>
<evidence type="ECO:0000259" key="6">
    <source>
        <dbReference type="PROSITE" id="PS50011"/>
    </source>
</evidence>
<dbReference type="Proteomes" id="UP001594351">
    <property type="component" value="Unassembled WGS sequence"/>
</dbReference>
<dbReference type="Gene3D" id="1.10.510.10">
    <property type="entry name" value="Transferase(Phosphotransferase) domain 1"/>
    <property type="match status" value="1"/>
</dbReference>
<dbReference type="PANTHER" id="PTHR43671:SF13">
    <property type="entry name" value="SERINE_THREONINE-PROTEIN KINASE NEK2"/>
    <property type="match status" value="1"/>
</dbReference>
<name>A0ABV6YQZ5_UNCC1</name>
<evidence type="ECO:0000256" key="2">
    <source>
        <dbReference type="ARBA" id="ARBA00022679"/>
    </source>
</evidence>
<evidence type="ECO:0000256" key="1">
    <source>
        <dbReference type="ARBA" id="ARBA00012513"/>
    </source>
</evidence>
<organism evidence="7 8">
    <name type="scientific">candidate division CSSED10-310 bacterium</name>
    <dbReference type="NCBI Taxonomy" id="2855610"/>
    <lineage>
        <taxon>Bacteria</taxon>
        <taxon>Bacteria division CSSED10-310</taxon>
    </lineage>
</organism>
<dbReference type="EC" id="2.7.11.1" evidence="1"/>
<dbReference type="InterPro" id="IPR000719">
    <property type="entry name" value="Prot_kinase_dom"/>
</dbReference>
<dbReference type="InterPro" id="IPR011009">
    <property type="entry name" value="Kinase-like_dom_sf"/>
</dbReference>
<dbReference type="Pfam" id="PF00069">
    <property type="entry name" value="Pkinase"/>
    <property type="match status" value="1"/>
</dbReference>
<comment type="caution">
    <text evidence="7">The sequence shown here is derived from an EMBL/GenBank/DDBJ whole genome shotgun (WGS) entry which is preliminary data.</text>
</comment>
<protein>
    <recommendedName>
        <fullName evidence="1">non-specific serine/threonine protein kinase</fullName>
        <ecNumber evidence="1">2.7.11.1</ecNumber>
    </recommendedName>
</protein>
<evidence type="ECO:0000256" key="5">
    <source>
        <dbReference type="ARBA" id="ARBA00022840"/>
    </source>
</evidence>
<dbReference type="EMBL" id="JBHPBY010000002">
    <property type="protein sequence ID" value="MFC1848627.1"/>
    <property type="molecule type" value="Genomic_DNA"/>
</dbReference>